<feature type="region of interest" description="Disordered" evidence="11">
    <location>
        <begin position="1365"/>
        <end position="1474"/>
    </location>
</feature>
<dbReference type="CDD" id="cd00191">
    <property type="entry name" value="TY"/>
    <property type="match status" value="2"/>
</dbReference>
<evidence type="ECO:0000256" key="2">
    <source>
        <dbReference type="ARBA" id="ARBA00022525"/>
    </source>
</evidence>
<dbReference type="InterPro" id="IPR022110">
    <property type="entry name" value="CASC1_C"/>
</dbReference>
<feature type="compositionally biased region" description="Gly residues" evidence="11">
    <location>
        <begin position="1719"/>
        <end position="1730"/>
    </location>
</feature>
<evidence type="ECO:0000256" key="4">
    <source>
        <dbReference type="ARBA" id="ARBA00022737"/>
    </source>
</evidence>
<feature type="region of interest" description="Disordered" evidence="11">
    <location>
        <begin position="680"/>
        <end position="699"/>
    </location>
</feature>
<keyword evidence="5" id="KW-0106">Calcium</keyword>
<dbReference type="PROSITE" id="PS51162">
    <property type="entry name" value="THYROGLOBULIN_1_2"/>
    <property type="match status" value="2"/>
</dbReference>
<dbReference type="GO" id="GO:0008017">
    <property type="term" value="F:microtubule binding"/>
    <property type="evidence" value="ECO:0007669"/>
    <property type="project" value="TreeGrafter"/>
</dbReference>
<evidence type="ECO:0000256" key="7">
    <source>
        <dbReference type="ARBA" id="ARBA00023180"/>
    </source>
</evidence>
<dbReference type="InterPro" id="IPR019577">
    <property type="entry name" value="SPARC/Testican_Ca-bd-dom"/>
</dbReference>
<dbReference type="CDD" id="cd16234">
    <property type="entry name" value="EFh_SPARC_SMOC"/>
    <property type="match status" value="2"/>
</dbReference>
<dbReference type="PROSITE" id="PS50222">
    <property type="entry name" value="EF_HAND_2"/>
    <property type="match status" value="1"/>
</dbReference>
<name>A0A182NHU9_9DIPT</name>
<feature type="compositionally biased region" description="Basic residues" evidence="11">
    <location>
        <begin position="1228"/>
        <end position="1248"/>
    </location>
</feature>
<evidence type="ECO:0000256" key="6">
    <source>
        <dbReference type="ARBA" id="ARBA00023157"/>
    </source>
</evidence>
<feature type="region of interest" description="Disordered" evidence="11">
    <location>
        <begin position="1710"/>
        <end position="1751"/>
    </location>
</feature>
<dbReference type="InterPro" id="IPR002350">
    <property type="entry name" value="Kazal_dom"/>
</dbReference>
<keyword evidence="3" id="KW-0732">Signal</keyword>
<dbReference type="PANTHER" id="PTHR20929:SF11">
    <property type="entry name" value="DYNEIN AXONEMAL INTERMEDIATE CHAIN 7"/>
    <property type="match status" value="1"/>
</dbReference>
<feature type="compositionally biased region" description="Gly residues" evidence="11">
    <location>
        <begin position="738"/>
        <end position="751"/>
    </location>
</feature>
<evidence type="ECO:0000256" key="9">
    <source>
        <dbReference type="PROSITE-ProRule" id="PRU00500"/>
    </source>
</evidence>
<feature type="disulfide bond" evidence="9">
    <location>
        <begin position="1553"/>
        <end position="1560"/>
    </location>
</feature>
<dbReference type="GO" id="GO:0005509">
    <property type="term" value="F:calcium ion binding"/>
    <property type="evidence" value="ECO:0007669"/>
    <property type="project" value="InterPro"/>
</dbReference>
<dbReference type="Pfam" id="PF07648">
    <property type="entry name" value="Kazal_2"/>
    <property type="match status" value="1"/>
</dbReference>
<keyword evidence="10" id="KW-0175">Coiled coil</keyword>
<evidence type="ECO:0000313" key="15">
    <source>
        <dbReference type="EnsemblMetazoa" id="ADIR007222-PA"/>
    </source>
</evidence>
<dbReference type="Gene3D" id="4.10.800.10">
    <property type="entry name" value="Thyroglobulin type-1"/>
    <property type="match status" value="2"/>
</dbReference>
<feature type="domain" description="Thyroglobulin type-1" evidence="13">
    <location>
        <begin position="1137"/>
        <end position="1227"/>
    </location>
</feature>
<evidence type="ECO:0000256" key="11">
    <source>
        <dbReference type="SAM" id="MobiDB-lite"/>
    </source>
</evidence>
<feature type="compositionally biased region" description="Gly residues" evidence="11">
    <location>
        <begin position="1410"/>
        <end position="1435"/>
    </location>
</feature>
<dbReference type="InterPro" id="IPR000716">
    <property type="entry name" value="Thyroglobulin_1"/>
</dbReference>
<evidence type="ECO:0000256" key="10">
    <source>
        <dbReference type="SAM" id="Coils"/>
    </source>
</evidence>
<dbReference type="Pfam" id="PF00086">
    <property type="entry name" value="Thyroglobulin_1"/>
    <property type="match status" value="2"/>
</dbReference>
<sequence length="1751" mass="197851">LVLIRNCPFPPNLATFVAFGGACVSFSTCQSPKKKMSKKERARLEAEQAEHHRMELEKERQRKVEEEKMRKVREKEEAERKQVQEIVANKLRKVQLEESYNYFASIREEVRRMLAEAKKEREWEQYMRCNGLPNAFDPSDLRKYLHIWCEGIREGNEADRNWLLQTNEQSILTQNVNVANLSEESLKLQQPRIGNTYSAKAVEVLGILEEIDEALHDADVRPSMAEDLNELKVEFRNVLADYIDEFAYKILSNINRDMELTGLLEASHKFESEVFKAHLFGLRDMPTPQLNPKERAKEDSKHTSIDFPSLGFHLTLPAAVKCHKAAIRGLWISYDHCSDYCPSFDMPYRQENLADLRIISRIEWKKRKEILKAVYEEPKEKKTDSDDDDQTPQDIDVDKIYTEHADELMKKERTKKGAKTLNLGEYDVNMRSHRIVAGVYAIDYLEQPMQDVKIAKKTLLRTVPQPGKLRRKQFYQPYRPPPTPQPGVRRLPEEIEAEIKQMEENLDKLALVTVQLPENVFWFEPPIVCRWEQKEETLASEPNFAKYLDRLQKAQQAARERSERSNLERRTKYVEDFNILDVPQHIPLRAIVTEFVVPKLPDSCGIKITVAEDKRRAAAPSAGGKRSSKQKRRLHKLPSSVSLGSIVYETKIPDFLFATRMPLRILKVLDRRNRQCYPYAATSDSDDLDDYDESDNDVAQHRNQKRKVYMFSSFMKDLDELLESKLPKVQAKLEQELGAGGPGGQAGGGPGKQSLQVTRTEESRPARGEKGEKGKKPAKSKFDSDDEEVDYGHILEVGNYSMVENHKRYIGKWSTRDVHDVKFNEDKLTIQFRVGRLGSFAFAANRYSNVPYQSWELKPDIKKYCPVEIPFRRLLSFVSFSVDALDLHCSFVDIGTQLDASRGHLTFHSNSSPGTVTFSLTASVVSTEMTITEAGFRVNSLQGGPTQALQEILGLTMSLRKLIKTLRLAAVDLFPEDDAFNYTEGTCEKNPIMESHLYDCIGLLALTHNFSWSRWNLLSGCRMCVLLMREIVEHRRLPNHSTLLVTPLKACVIDTVEVSPVFNPNPVEGMNHYADLYHLGRDQSQPSSRIKQEKMSPILRENVTQLLKSISECAAKGGECDESKGRPVCGSDNKTYPTRCHLIRAQCSGHQVAFKHRGSCKDVCIASRTYALQQRATSPYTVKYVPRCREDGTYAPVQCIDGGGCWCVNGQGKQLPNTMVQHGKPICVKKGKSNQRRSSPRNPIRNKRSCSGMDRAVFNTNLLKLFQNEHVRVHQHNLTGPINEKAVLDWKFAVMDLNGNNLLDKTEYRTMKRLIKKVPYGMDKFLTKRVVKPKRCGRSFGKNCDADQDERLSRNEWYNCLAKDDTTSHNPSSPSSSISSSSSGGAGHYTVPHQHHHHHHHHHPSTLGGLARGNGGMGGGSVGGAVGGGTSGGDGHFLRADDDDSQNISNDFTDDDDDDHSENEYDSDELPDSDNALLNGLQLPVNGLQPYLLLQGKTMVDPKGDDDTIFKDSEADSDCLSDRKYALDEQKYGTNALYVPECTPDGRYQRVQCYRSTGYCWCVNEDTGKNIPGTSTKDEKPVCDQYASSTRPMKGCPEEKKVEFLKDLKAFLSKQVSTSFAGKIIPVWNTEEEKIAILSFVLLDKNQNKQLERKEQLRKCGKKMPRYCDVNSDRKITLSEWMSCLDGKRNSSVDVAAMSAPLVQAEAKAVSSGSSSSGNVGGGSISGGSTGSATSSKFKGRNPLEFVLKSD</sequence>
<dbReference type="GO" id="GO:0005576">
    <property type="term" value="C:extracellular region"/>
    <property type="evidence" value="ECO:0007669"/>
    <property type="project" value="UniProtKB-SubCell"/>
</dbReference>
<feature type="compositionally biased region" description="Acidic residues" evidence="11">
    <location>
        <begin position="1452"/>
        <end position="1472"/>
    </location>
</feature>
<dbReference type="SMART" id="SM00211">
    <property type="entry name" value="TY"/>
    <property type="match status" value="2"/>
</dbReference>
<dbReference type="SUPFAM" id="SSF57610">
    <property type="entry name" value="Thyroglobulin type-1 domain"/>
    <property type="match status" value="2"/>
</dbReference>
<proteinExistence type="inferred from homology"/>
<dbReference type="Pfam" id="PF15927">
    <property type="entry name" value="Casc1_N"/>
    <property type="match status" value="1"/>
</dbReference>
<feature type="coiled-coil region" evidence="10">
    <location>
        <begin position="37"/>
        <end position="93"/>
    </location>
</feature>
<dbReference type="Gene3D" id="3.30.60.30">
    <property type="match status" value="1"/>
</dbReference>
<dbReference type="VEuPathDB" id="VectorBase:ADIR007222"/>
<dbReference type="Gene3D" id="1.10.238.10">
    <property type="entry name" value="EF-hand"/>
    <property type="match status" value="2"/>
</dbReference>
<evidence type="ECO:0000256" key="1">
    <source>
        <dbReference type="ARBA" id="ARBA00004613"/>
    </source>
</evidence>
<dbReference type="PROSITE" id="PS00484">
    <property type="entry name" value="THYROGLOBULIN_1_1"/>
    <property type="match status" value="2"/>
</dbReference>
<dbReference type="SUPFAM" id="SSF47473">
    <property type="entry name" value="EF-hand"/>
    <property type="match status" value="2"/>
</dbReference>
<protein>
    <recommendedName>
        <fullName evidence="17">Thyroglobulin type-1 domain-containing protein</fullName>
    </recommendedName>
</protein>
<reference evidence="15" key="2">
    <citation type="submission" date="2020-05" db="UniProtKB">
        <authorList>
            <consortium name="EnsemblMetazoa"/>
        </authorList>
    </citation>
    <scope>IDENTIFICATION</scope>
    <source>
        <strain evidence="15">WRAIR2</strain>
    </source>
</reference>
<evidence type="ECO:0000259" key="12">
    <source>
        <dbReference type="PROSITE" id="PS50222"/>
    </source>
</evidence>
<keyword evidence="16" id="KW-1185">Reference proteome</keyword>
<keyword evidence="7" id="KW-0325">Glycoprotein</keyword>
<dbReference type="PROSITE" id="PS00018">
    <property type="entry name" value="EF_HAND_1"/>
    <property type="match status" value="2"/>
</dbReference>
<keyword evidence="4" id="KW-0677">Repeat</keyword>
<evidence type="ECO:0000259" key="14">
    <source>
        <dbReference type="PROSITE" id="PS51465"/>
    </source>
</evidence>
<feature type="region of interest" description="Disordered" evidence="11">
    <location>
        <begin position="615"/>
        <end position="635"/>
    </location>
</feature>
<evidence type="ECO:0000313" key="16">
    <source>
        <dbReference type="Proteomes" id="UP000075884"/>
    </source>
</evidence>
<evidence type="ECO:0000256" key="5">
    <source>
        <dbReference type="ARBA" id="ARBA00022837"/>
    </source>
</evidence>
<feature type="compositionally biased region" description="Basic and acidic residues" evidence="11">
    <location>
        <begin position="759"/>
        <end position="783"/>
    </location>
</feature>
<evidence type="ECO:0000256" key="8">
    <source>
        <dbReference type="ARBA" id="ARBA00024332"/>
    </source>
</evidence>
<feature type="domain" description="Thyroglobulin type-1" evidence="13">
    <location>
        <begin position="1516"/>
        <end position="1583"/>
    </location>
</feature>
<feature type="domain" description="Kazal-like" evidence="14">
    <location>
        <begin position="1107"/>
        <end position="1162"/>
    </location>
</feature>
<keyword evidence="2" id="KW-0964">Secreted</keyword>
<feature type="region of interest" description="Disordered" evidence="11">
    <location>
        <begin position="1228"/>
        <end position="1249"/>
    </location>
</feature>
<feature type="domain" description="EF-hand" evidence="12">
    <location>
        <begin position="1283"/>
        <end position="1318"/>
    </location>
</feature>
<accession>A0A182NHU9</accession>
<dbReference type="InterPro" id="IPR002048">
    <property type="entry name" value="EF_hand_dom"/>
</dbReference>
<dbReference type="InterPro" id="IPR018247">
    <property type="entry name" value="EF_Hand_1_Ca_BS"/>
</dbReference>
<evidence type="ECO:0000256" key="3">
    <source>
        <dbReference type="ARBA" id="ARBA00022729"/>
    </source>
</evidence>
<dbReference type="Pfam" id="PF10591">
    <property type="entry name" value="SPARC_Ca_bdg"/>
    <property type="match status" value="1"/>
</dbReference>
<feature type="compositionally biased region" description="Basic residues" evidence="11">
    <location>
        <begin position="626"/>
        <end position="635"/>
    </location>
</feature>
<dbReference type="InterPro" id="IPR011992">
    <property type="entry name" value="EF-hand-dom_pair"/>
</dbReference>
<dbReference type="Pfam" id="PF12366">
    <property type="entry name" value="Casc1_C"/>
    <property type="match status" value="1"/>
</dbReference>
<evidence type="ECO:0000259" key="13">
    <source>
        <dbReference type="PROSITE" id="PS51162"/>
    </source>
</evidence>
<evidence type="ECO:0008006" key="17">
    <source>
        <dbReference type="Google" id="ProtNLM"/>
    </source>
</evidence>
<feature type="compositionally biased region" description="Low complexity" evidence="11">
    <location>
        <begin position="1371"/>
        <end position="1383"/>
    </location>
</feature>
<dbReference type="STRING" id="7168.A0A182NHU9"/>
<dbReference type="PANTHER" id="PTHR20929">
    <property type="entry name" value="LUNG ADENOMA SUSCEPTIBILITY 1-RELATED"/>
    <property type="match status" value="1"/>
</dbReference>
<dbReference type="InterPro" id="IPR023247">
    <property type="entry name" value="IC97/Dnai7-like"/>
</dbReference>
<dbReference type="InterPro" id="IPR036857">
    <property type="entry name" value="Thyroglobulin_1_sf"/>
</dbReference>
<dbReference type="InterPro" id="IPR031826">
    <property type="entry name" value="IC97/Casc1_N"/>
</dbReference>
<dbReference type="EnsemblMetazoa" id="ADIR007222-RA">
    <property type="protein sequence ID" value="ADIR007222-PA"/>
    <property type="gene ID" value="ADIR007222"/>
</dbReference>
<reference evidence="16" key="1">
    <citation type="submission" date="2013-03" db="EMBL/GenBank/DDBJ databases">
        <title>The Genome Sequence of Anopheles dirus WRAIR2.</title>
        <authorList>
            <consortium name="The Broad Institute Genomics Platform"/>
            <person name="Neafsey D.E."/>
            <person name="Walton C."/>
            <person name="Walker B."/>
            <person name="Young S.K."/>
            <person name="Zeng Q."/>
            <person name="Gargeya S."/>
            <person name="Fitzgerald M."/>
            <person name="Haas B."/>
            <person name="Abouelleil A."/>
            <person name="Allen A.W."/>
            <person name="Alvarado L."/>
            <person name="Arachchi H.M."/>
            <person name="Berlin A.M."/>
            <person name="Chapman S.B."/>
            <person name="Gainer-Dewar J."/>
            <person name="Goldberg J."/>
            <person name="Griggs A."/>
            <person name="Gujja S."/>
            <person name="Hansen M."/>
            <person name="Howarth C."/>
            <person name="Imamovic A."/>
            <person name="Ireland A."/>
            <person name="Larimer J."/>
            <person name="McCowan C."/>
            <person name="Murphy C."/>
            <person name="Pearson M."/>
            <person name="Poon T.W."/>
            <person name="Priest M."/>
            <person name="Roberts A."/>
            <person name="Saif S."/>
            <person name="Shea T."/>
            <person name="Sisk P."/>
            <person name="Sykes S."/>
            <person name="Wortman J."/>
            <person name="Nusbaum C."/>
            <person name="Birren B."/>
        </authorList>
    </citation>
    <scope>NUCLEOTIDE SEQUENCE [LARGE SCALE GENOMIC DNA]</scope>
    <source>
        <strain evidence="16">WRAIR2</strain>
    </source>
</reference>
<dbReference type="Proteomes" id="UP000075884">
    <property type="component" value="Unassembled WGS sequence"/>
</dbReference>
<organism evidence="15 16">
    <name type="scientific">Anopheles dirus</name>
    <dbReference type="NCBI Taxonomy" id="7168"/>
    <lineage>
        <taxon>Eukaryota</taxon>
        <taxon>Metazoa</taxon>
        <taxon>Ecdysozoa</taxon>
        <taxon>Arthropoda</taxon>
        <taxon>Hexapoda</taxon>
        <taxon>Insecta</taxon>
        <taxon>Pterygota</taxon>
        <taxon>Neoptera</taxon>
        <taxon>Endopterygota</taxon>
        <taxon>Diptera</taxon>
        <taxon>Nematocera</taxon>
        <taxon>Culicoidea</taxon>
        <taxon>Culicidae</taxon>
        <taxon>Anophelinae</taxon>
        <taxon>Anopheles</taxon>
    </lineage>
</organism>
<dbReference type="CDD" id="cd00104">
    <property type="entry name" value="KAZAL_FS"/>
    <property type="match status" value="1"/>
</dbReference>
<dbReference type="PROSITE" id="PS51465">
    <property type="entry name" value="KAZAL_2"/>
    <property type="match status" value="1"/>
</dbReference>
<comment type="similarity">
    <text evidence="8">Belongs to the DNAI7 family.</text>
</comment>
<feature type="disulfide bond" evidence="9">
    <location>
        <begin position="1207"/>
        <end position="1227"/>
    </location>
</feature>
<feature type="compositionally biased region" description="Acidic residues" evidence="11">
    <location>
        <begin position="684"/>
        <end position="696"/>
    </location>
</feature>
<feature type="compositionally biased region" description="Basic residues" evidence="11">
    <location>
        <begin position="1393"/>
        <end position="1404"/>
    </location>
</feature>
<dbReference type="SMART" id="SM00280">
    <property type="entry name" value="KAZAL"/>
    <property type="match status" value="1"/>
</dbReference>
<keyword evidence="6 9" id="KW-1015">Disulfide bond</keyword>
<comment type="caution">
    <text evidence="9">Lacks conserved residue(s) required for the propagation of feature annotation.</text>
</comment>
<dbReference type="GO" id="GO:0048487">
    <property type="term" value="F:beta-tubulin binding"/>
    <property type="evidence" value="ECO:0007669"/>
    <property type="project" value="TreeGrafter"/>
</dbReference>
<feature type="region of interest" description="Disordered" evidence="11">
    <location>
        <begin position="737"/>
        <end position="784"/>
    </location>
</feature>
<comment type="subcellular location">
    <subcellularLocation>
        <location evidence="1">Secreted</location>
    </subcellularLocation>
</comment>
<dbReference type="FunFam" id="4.10.800.10:FF:000004">
    <property type="entry name" value="SPARC-related modular calcium-binding protein 1"/>
    <property type="match status" value="1"/>
</dbReference>